<protein>
    <submittedName>
        <fullName evidence="1">Uncharacterized protein</fullName>
    </submittedName>
</protein>
<feature type="non-terminal residue" evidence="1">
    <location>
        <position position="1"/>
    </location>
</feature>
<proteinExistence type="predicted"/>
<reference evidence="1" key="1">
    <citation type="submission" date="2015-07" db="EMBL/GenBank/DDBJ databases">
        <title>Adaptation to a free-living lifestyle via gene acquisitions in the diplomonad Trepomonas sp. PC1.</title>
        <authorList>
            <person name="Xu F."/>
            <person name="Jerlstrom-Hultqvist J."/>
            <person name="Kolisko M."/>
            <person name="Simpson A.G.B."/>
            <person name="Roger A.J."/>
            <person name="Svard S.G."/>
            <person name="Andersson J.O."/>
        </authorList>
    </citation>
    <scope>NUCLEOTIDE SEQUENCE</scope>
    <source>
        <strain evidence="1">PC1</strain>
    </source>
</reference>
<dbReference type="EMBL" id="GDID01006922">
    <property type="protein sequence ID" value="JAP89684.1"/>
    <property type="molecule type" value="Transcribed_RNA"/>
</dbReference>
<dbReference type="AlphaFoldDB" id="A0A146K1H8"/>
<organism evidence="1">
    <name type="scientific">Trepomonas sp. PC1</name>
    <dbReference type="NCBI Taxonomy" id="1076344"/>
    <lineage>
        <taxon>Eukaryota</taxon>
        <taxon>Metamonada</taxon>
        <taxon>Diplomonadida</taxon>
        <taxon>Hexamitidae</taxon>
        <taxon>Hexamitinae</taxon>
        <taxon>Trepomonas</taxon>
    </lineage>
</organism>
<sequence>LFILQHFLININIITNIFTSNFGMNEQGKQEVQANQQQITQFVNVVNMFNDHKNFLNQARQLRSESPAGFVCIRDSKLPFTEQFDPFVHFSMLSEEQRRLFGQQIFSKVVNYLRLLAVKKLFLRGKLADQVLVLIKNNEVKSVQLVPIFFSCEPQSLQQLIDFKNFCFATDAMPITNSLEFLFPKQSHAIVSQVQLEDVAKVVESVHEIDLIHDGNIIFLCDGKPLSNELILEAKSKHLQNSENEAELFILLARFCSQQEGIRKLHLVPEYLSDYVKYDQPKELPDLFINICNNQEPLKMLRIILGMYPEDLHIKDDPVFDELPAWFREKALQMNLVREIQFQEVQESDGVQMKCPKTKQGLIELCRMYE</sequence>
<gene>
    <name evidence="1" type="ORF">TPC1_30821</name>
</gene>
<evidence type="ECO:0000313" key="1">
    <source>
        <dbReference type="EMBL" id="JAP89684.1"/>
    </source>
</evidence>
<accession>A0A146K1H8</accession>
<name>A0A146K1H8_9EUKA</name>